<dbReference type="InterPro" id="IPR008929">
    <property type="entry name" value="Chondroitin_lyas"/>
</dbReference>
<protein>
    <submittedName>
        <fullName evidence="1">Uncharacterized protein</fullName>
    </submittedName>
</protein>
<dbReference type="AlphaFoldDB" id="A0A645I0I4"/>
<comment type="caution">
    <text evidence="1">The sequence shown here is derived from an EMBL/GenBank/DDBJ whole genome shotgun (WGS) entry which is preliminary data.</text>
</comment>
<dbReference type="EMBL" id="VSSQ01104185">
    <property type="protein sequence ID" value="MPN44785.1"/>
    <property type="molecule type" value="Genomic_DNA"/>
</dbReference>
<evidence type="ECO:0000313" key="1">
    <source>
        <dbReference type="EMBL" id="MPN44785.1"/>
    </source>
</evidence>
<gene>
    <name evidence="1" type="ORF">SDC9_192350</name>
</gene>
<proteinExistence type="predicted"/>
<sequence length="89" mass="10609">MARSLNIDLFNATSDDGRNITKTIEFLVPYLGKPQSEFPYQQIRDWDKVQKELCWQLLRVDKYLSKPIYKSIYNKLLPMTGKDNNYLLY</sequence>
<reference evidence="1" key="1">
    <citation type="submission" date="2019-08" db="EMBL/GenBank/DDBJ databases">
        <authorList>
            <person name="Kucharzyk K."/>
            <person name="Murdoch R.W."/>
            <person name="Higgins S."/>
            <person name="Loffler F."/>
        </authorList>
    </citation>
    <scope>NUCLEOTIDE SEQUENCE</scope>
</reference>
<name>A0A645I0I4_9ZZZZ</name>
<organism evidence="1">
    <name type="scientific">bioreactor metagenome</name>
    <dbReference type="NCBI Taxonomy" id="1076179"/>
    <lineage>
        <taxon>unclassified sequences</taxon>
        <taxon>metagenomes</taxon>
        <taxon>ecological metagenomes</taxon>
    </lineage>
</organism>
<accession>A0A645I0I4</accession>
<dbReference type="Gene3D" id="1.50.10.100">
    <property type="entry name" value="Chondroitin AC/alginate lyase"/>
    <property type="match status" value="1"/>
</dbReference>